<accession>A0A1W1BRE9</accession>
<dbReference type="GO" id="GO:0003677">
    <property type="term" value="F:DNA binding"/>
    <property type="evidence" value="ECO:0007669"/>
    <property type="project" value="UniProtKB-KW"/>
</dbReference>
<sequence>MLILYRRAYNLAVEKYINNEYKDKNGLWKDLRKEIRFQCEEEQKNKDSVYNSNIVNEAVLSAKKSFKAVIRNNKNDNNRGKLNFKSRKKLIQSFVIDRMPKGLNPAVKTLGKIDLTENIPSEAIGKSCIITYNKGRWFIQVQKQIQVKSDIQGRVECIAIDPGVRTFATCYSQKEVIIAGDNFSKNKLLPLVKKVDKLLSEKKKLEKKKQEDKQWYKDRERYLEKRINKLKCKKDDLIADLHNRLAYELVSKYDVIFLPSFETQKMSKKNKRSIRKVTVRQMLDLNHYKFKEKIRWYAKKYGKHLVDCNESYTSKTYSWNGFIDDKVGGKKIISDGNVIVDRDINGARGILLKQLTKAT</sequence>
<gene>
    <name evidence="3" type="ORF">MNB_SV-9-194</name>
</gene>
<dbReference type="InterPro" id="IPR010095">
    <property type="entry name" value="Cas12f1-like_TNB"/>
</dbReference>
<dbReference type="PANTHER" id="PTHR36172:SF1">
    <property type="entry name" value="RESOLVASE-RELATED"/>
    <property type="match status" value="1"/>
</dbReference>
<feature type="domain" description="Cas12f1-like TNB" evidence="2">
    <location>
        <begin position="287"/>
        <end position="350"/>
    </location>
</feature>
<dbReference type="NCBIfam" id="NF040570">
    <property type="entry name" value="guided_TnpB"/>
    <property type="match status" value="1"/>
</dbReference>
<dbReference type="PANTHER" id="PTHR36172">
    <property type="match status" value="1"/>
</dbReference>
<evidence type="ECO:0000256" key="1">
    <source>
        <dbReference type="ARBA" id="ARBA00023125"/>
    </source>
</evidence>
<dbReference type="Pfam" id="PF07282">
    <property type="entry name" value="Cas12f1-like_TNB"/>
    <property type="match status" value="1"/>
</dbReference>
<organism evidence="3">
    <name type="scientific">hydrothermal vent metagenome</name>
    <dbReference type="NCBI Taxonomy" id="652676"/>
    <lineage>
        <taxon>unclassified sequences</taxon>
        <taxon>metagenomes</taxon>
        <taxon>ecological metagenomes</taxon>
    </lineage>
</organism>
<dbReference type="EMBL" id="FPHG01000029">
    <property type="protein sequence ID" value="SFV56031.1"/>
    <property type="molecule type" value="Genomic_DNA"/>
</dbReference>
<dbReference type="InterPro" id="IPR051491">
    <property type="entry name" value="Recombinase/Transposase-rel"/>
</dbReference>
<protein>
    <submittedName>
        <fullName evidence="3">ISSoc2, transposase</fullName>
    </submittedName>
</protein>
<evidence type="ECO:0000313" key="3">
    <source>
        <dbReference type="EMBL" id="SFV56031.1"/>
    </source>
</evidence>
<evidence type="ECO:0000259" key="2">
    <source>
        <dbReference type="Pfam" id="PF07282"/>
    </source>
</evidence>
<proteinExistence type="predicted"/>
<dbReference type="AlphaFoldDB" id="A0A1W1BRE9"/>
<reference evidence="3" key="1">
    <citation type="submission" date="2016-10" db="EMBL/GenBank/DDBJ databases">
        <authorList>
            <person name="de Groot N.N."/>
        </authorList>
    </citation>
    <scope>NUCLEOTIDE SEQUENCE</scope>
</reference>
<keyword evidence="1" id="KW-0238">DNA-binding</keyword>
<name>A0A1W1BRE9_9ZZZZ</name>